<evidence type="ECO:0000256" key="2">
    <source>
        <dbReference type="ARBA" id="ARBA00022692"/>
    </source>
</evidence>
<proteinExistence type="predicted"/>
<evidence type="ECO:0000256" key="4">
    <source>
        <dbReference type="ARBA" id="ARBA00023136"/>
    </source>
</evidence>
<reference evidence="6 7" key="1">
    <citation type="submission" date="2017-05" db="EMBL/GenBank/DDBJ databases">
        <authorList>
            <person name="Song R."/>
            <person name="Chenine A.L."/>
            <person name="Ruprecht R.M."/>
        </authorList>
    </citation>
    <scope>NUCLEOTIDE SEQUENCE [LARGE SCALE GENOMIC DNA]</scope>
    <source>
        <strain evidence="6 7">CECT 8489</strain>
    </source>
</reference>
<evidence type="ECO:0000313" key="6">
    <source>
        <dbReference type="EMBL" id="SMX22639.1"/>
    </source>
</evidence>
<evidence type="ECO:0000256" key="5">
    <source>
        <dbReference type="SAM" id="Phobius"/>
    </source>
</evidence>
<keyword evidence="4 5" id="KW-0472">Membrane</keyword>
<organism evidence="6 7">
    <name type="scientific">Boseongicola aestuarii</name>
    <dbReference type="NCBI Taxonomy" id="1470561"/>
    <lineage>
        <taxon>Bacteria</taxon>
        <taxon>Pseudomonadati</taxon>
        <taxon>Pseudomonadota</taxon>
        <taxon>Alphaproteobacteria</taxon>
        <taxon>Rhodobacterales</taxon>
        <taxon>Paracoccaceae</taxon>
        <taxon>Boseongicola</taxon>
    </lineage>
</organism>
<sequence length="159" mass="17195">MLIGGGLGALWAASVVWLGARVIELPIFALTPMLLVAFLGPGLVIALMVFWSAMRRFGTDTLRDGEAPAKGTYADIDARVLRNTIEQVVLALCLWPSIGFLAADDGPGLLAALSIAFPFARIAFWIGYRISPALRLFGFSATFYATIFALLWAVGIWLF</sequence>
<keyword evidence="7" id="KW-1185">Reference proteome</keyword>
<dbReference type="OrthoDB" id="582367at2"/>
<gene>
    <name evidence="6" type="ORF">BOA8489_00737</name>
</gene>
<dbReference type="InterPro" id="IPR001129">
    <property type="entry name" value="Membr-assoc_MAPEG"/>
</dbReference>
<protein>
    <submittedName>
        <fullName evidence="6">MAPEG family protein</fullName>
    </submittedName>
</protein>
<dbReference type="GO" id="GO:0016020">
    <property type="term" value="C:membrane"/>
    <property type="evidence" value="ECO:0007669"/>
    <property type="project" value="UniProtKB-SubCell"/>
</dbReference>
<evidence type="ECO:0000256" key="3">
    <source>
        <dbReference type="ARBA" id="ARBA00022989"/>
    </source>
</evidence>
<name>A0A238IVV8_9RHOB</name>
<dbReference type="EMBL" id="FXXQ01000002">
    <property type="protein sequence ID" value="SMX22639.1"/>
    <property type="molecule type" value="Genomic_DNA"/>
</dbReference>
<feature type="transmembrane region" description="Helical" evidence="5">
    <location>
        <begin position="28"/>
        <end position="53"/>
    </location>
</feature>
<feature type="transmembrane region" description="Helical" evidence="5">
    <location>
        <begin position="135"/>
        <end position="158"/>
    </location>
</feature>
<evidence type="ECO:0000313" key="7">
    <source>
        <dbReference type="Proteomes" id="UP000201838"/>
    </source>
</evidence>
<feature type="transmembrane region" description="Helical" evidence="5">
    <location>
        <begin position="85"/>
        <end position="103"/>
    </location>
</feature>
<dbReference type="Gene3D" id="1.20.120.550">
    <property type="entry name" value="Membrane associated eicosanoid/glutathione metabolism-like domain"/>
    <property type="match status" value="1"/>
</dbReference>
<accession>A0A238IVV8</accession>
<keyword evidence="2 5" id="KW-0812">Transmembrane</keyword>
<feature type="transmembrane region" description="Helical" evidence="5">
    <location>
        <begin position="109"/>
        <end position="128"/>
    </location>
</feature>
<dbReference type="Proteomes" id="UP000201838">
    <property type="component" value="Unassembled WGS sequence"/>
</dbReference>
<dbReference type="Pfam" id="PF01124">
    <property type="entry name" value="MAPEG"/>
    <property type="match status" value="1"/>
</dbReference>
<dbReference type="AlphaFoldDB" id="A0A238IVV8"/>
<comment type="subcellular location">
    <subcellularLocation>
        <location evidence="1">Membrane</location>
    </subcellularLocation>
</comment>
<dbReference type="InterPro" id="IPR023352">
    <property type="entry name" value="MAPEG-like_dom_sf"/>
</dbReference>
<evidence type="ECO:0000256" key="1">
    <source>
        <dbReference type="ARBA" id="ARBA00004370"/>
    </source>
</evidence>
<keyword evidence="3 5" id="KW-1133">Transmembrane helix</keyword>
<dbReference type="SUPFAM" id="SSF161084">
    <property type="entry name" value="MAPEG domain-like"/>
    <property type="match status" value="1"/>
</dbReference>